<dbReference type="KEGG" id="mmaz:MmTuc01_1905"/>
<organism evidence="1 2">
    <name type="scientific">Methanosarcina mazei Tuc01</name>
    <dbReference type="NCBI Taxonomy" id="1236903"/>
    <lineage>
        <taxon>Archaea</taxon>
        <taxon>Methanobacteriati</taxon>
        <taxon>Methanobacteriota</taxon>
        <taxon>Stenosarchaea group</taxon>
        <taxon>Methanomicrobia</taxon>
        <taxon>Methanosarcinales</taxon>
        <taxon>Methanosarcinaceae</taxon>
        <taxon>Methanosarcina</taxon>
    </lineage>
</organism>
<dbReference type="HOGENOM" id="CLU_3302742_0_0_2"/>
<reference evidence="1 2" key="1">
    <citation type="journal article" date="2013" name="Genome Announc.">
        <title>Complete Genome of a Methanosarcina mazei Strain Isolated from Sediment Samples from an Amazonian Flooded Area.</title>
        <authorList>
            <person name="Assis das Gracas D."/>
            <person name="Thiago Juca Ramos R."/>
            <person name="Vieira Araujo A.C."/>
            <person name="Zahlouth R."/>
            <person name="Ribeiro Carneiro A."/>
            <person name="Souza Lopes T."/>
            <person name="Azevedo Barauna R."/>
            <person name="Azevedo V."/>
            <person name="Cruz Schneider M.P."/>
            <person name="Pellizari V.H."/>
            <person name="Silva A."/>
        </authorList>
    </citation>
    <scope>NUCLEOTIDE SEQUENCE [LARGE SCALE GENOMIC DNA]</scope>
    <source>
        <strain evidence="1 2">Tuc01</strain>
    </source>
</reference>
<gene>
    <name evidence="1" type="ORF">MmTuc01_1905</name>
</gene>
<evidence type="ECO:0000313" key="1">
    <source>
        <dbReference type="EMBL" id="AGF97244.1"/>
    </source>
</evidence>
<dbReference type="BioCyc" id="MMAZ1236903:G139K-1817-MONOMER"/>
<dbReference type="Proteomes" id="UP000011718">
    <property type="component" value="Chromosome"/>
</dbReference>
<proteinExistence type="predicted"/>
<name>M1QJT9_METMZ</name>
<dbReference type="EMBL" id="CP004144">
    <property type="protein sequence ID" value="AGF97244.1"/>
    <property type="molecule type" value="Genomic_DNA"/>
</dbReference>
<sequence>MDEPLKSDQKTEFIETCVYIFSRKLSSFQGIQSLFEPVF</sequence>
<dbReference type="AlphaFoldDB" id="M1QJT9"/>
<protein>
    <submittedName>
        <fullName evidence="1">Uncharacterized protein</fullName>
    </submittedName>
</protein>
<evidence type="ECO:0000313" key="2">
    <source>
        <dbReference type="Proteomes" id="UP000011718"/>
    </source>
</evidence>
<accession>M1QJT9</accession>